<evidence type="ECO:0000256" key="1">
    <source>
        <dbReference type="SAM" id="MobiDB-lite"/>
    </source>
</evidence>
<dbReference type="EMBL" id="JARACI010000350">
    <property type="protein sequence ID" value="MDD9205217.1"/>
    <property type="molecule type" value="Genomic_DNA"/>
</dbReference>
<comment type="caution">
    <text evidence="2">The sequence shown here is derived from an EMBL/GenBank/DDBJ whole genome shotgun (WGS) entry which is preliminary data.</text>
</comment>
<evidence type="ECO:0008006" key="4">
    <source>
        <dbReference type="Google" id="ProtNLM"/>
    </source>
</evidence>
<proteinExistence type="predicted"/>
<accession>A0ABT5TT35</accession>
<gene>
    <name evidence="2" type="ORF">PU560_01905</name>
</gene>
<keyword evidence="3" id="KW-1185">Reference proteome</keyword>
<organism evidence="2 3">
    <name type="scientific">Georgenia halotolerans</name>
    <dbReference type="NCBI Taxonomy" id="3028317"/>
    <lineage>
        <taxon>Bacteria</taxon>
        <taxon>Bacillati</taxon>
        <taxon>Actinomycetota</taxon>
        <taxon>Actinomycetes</taxon>
        <taxon>Micrococcales</taxon>
        <taxon>Bogoriellaceae</taxon>
        <taxon>Georgenia</taxon>
    </lineage>
</organism>
<name>A0ABT5TT35_9MICO</name>
<protein>
    <recommendedName>
        <fullName evidence="4">UDP-N-acetylglucosamine:LPS N-acetylglucosamine transferase</fullName>
    </recommendedName>
</protein>
<reference evidence="2" key="1">
    <citation type="submission" date="2023-02" db="EMBL/GenBank/DDBJ databases">
        <title>Georgenia sp.10Sc9-8, isolated from a soil sample collected from the Taklamakan desert.</title>
        <authorList>
            <person name="Liu S."/>
        </authorList>
    </citation>
    <scope>NUCLEOTIDE SEQUENCE</scope>
    <source>
        <strain evidence="2">10Sc9-8</strain>
    </source>
</reference>
<evidence type="ECO:0000313" key="3">
    <source>
        <dbReference type="Proteomes" id="UP001165561"/>
    </source>
</evidence>
<feature type="compositionally biased region" description="Polar residues" evidence="1">
    <location>
        <begin position="170"/>
        <end position="179"/>
    </location>
</feature>
<feature type="region of interest" description="Disordered" evidence="1">
    <location>
        <begin position="129"/>
        <end position="205"/>
    </location>
</feature>
<evidence type="ECO:0000313" key="2">
    <source>
        <dbReference type="EMBL" id="MDD9205217.1"/>
    </source>
</evidence>
<sequence length="288" mass="30128">MSNGLHVVDVLLLGDLRVGGPSPRWAAAALAAATDRGRTVALRQLSRTSAAVAPVDPAVRRHVDGAQVRLLVGDTPVRADLVVALDPAVLTECAGQLPDVDGRRVVVVADTPPPVDLETLVRDRFGAVPEWAGPDGSPADVLTAAVPGSSGDQAPGRAPGGRKLAEHVTSAEQPGTTDQPAPVARPAPSGAPHGTSQPPSATSPARERVLLVSSNGVGMGHLTRLLSYATRLPSKVEPHFLSMSGAVPIVGQLGLPYEYLPSAKEIGMRPDRWRRMFVRRFSETVARL</sequence>
<dbReference type="Proteomes" id="UP001165561">
    <property type="component" value="Unassembled WGS sequence"/>
</dbReference>
<feature type="compositionally biased region" description="Polar residues" evidence="1">
    <location>
        <begin position="194"/>
        <end position="203"/>
    </location>
</feature>
<feature type="non-terminal residue" evidence="2">
    <location>
        <position position="288"/>
    </location>
</feature>